<dbReference type="AlphaFoldDB" id="A0AAQ1NZ27"/>
<name>A0AAQ1NZ27_LEPIR</name>
<sequence>MGVGAEFPEHHRAMHWAQKARLLSFLKLREVILLVHKICGNYHESICYSKTLKM</sequence>
<accession>A0AAQ1NZ27</accession>
<evidence type="ECO:0000313" key="2">
    <source>
        <dbReference type="Proteomes" id="UP000234460"/>
    </source>
</evidence>
<gene>
    <name evidence="1" type="ORF">LMANV2_370011</name>
</gene>
<dbReference type="Proteomes" id="UP000234460">
    <property type="component" value="Chromosome LMANV2"/>
</dbReference>
<evidence type="ECO:0000313" key="1">
    <source>
        <dbReference type="EMBL" id="SOR61950.1"/>
    </source>
</evidence>
<proteinExistence type="predicted"/>
<comment type="caution">
    <text evidence="1">The sequence shown here is derived from an EMBL/GenBank/DDBJ whole genome shotgun (WGS) entry which is preliminary data.</text>
</comment>
<reference evidence="1 2" key="1">
    <citation type="submission" date="2017-11" db="EMBL/GenBank/DDBJ databases">
        <authorList>
            <person name="Lechat P."/>
        </authorList>
    </citation>
    <scope>NUCLEOTIDE SEQUENCE [LARGE SCALE GENOMIC DNA]</scope>
    <source>
        <strain evidence="1">L495</strain>
    </source>
</reference>
<dbReference type="EMBL" id="OEJX01000031">
    <property type="protein sequence ID" value="SOR61950.1"/>
    <property type="molecule type" value="Genomic_DNA"/>
</dbReference>
<organism evidence="1 2">
    <name type="scientific">Leptospira interrogans serovar Manilae</name>
    <dbReference type="NCBI Taxonomy" id="214675"/>
    <lineage>
        <taxon>Bacteria</taxon>
        <taxon>Pseudomonadati</taxon>
        <taxon>Spirochaetota</taxon>
        <taxon>Spirochaetia</taxon>
        <taxon>Leptospirales</taxon>
        <taxon>Leptospiraceae</taxon>
        <taxon>Leptospira</taxon>
    </lineage>
</organism>
<protein>
    <submittedName>
        <fullName evidence="1">Uncharacterized protein</fullName>
    </submittedName>
</protein>